<feature type="region of interest" description="Disordered" evidence="1">
    <location>
        <begin position="492"/>
        <end position="546"/>
    </location>
</feature>
<evidence type="ECO:0000313" key="3">
    <source>
        <dbReference type="Proteomes" id="UP000663853"/>
    </source>
</evidence>
<evidence type="ECO:0000313" key="2">
    <source>
        <dbReference type="EMBL" id="CAE6525766.1"/>
    </source>
</evidence>
<dbReference type="Proteomes" id="UP000663853">
    <property type="component" value="Unassembled WGS sequence"/>
</dbReference>
<comment type="caution">
    <text evidence="2">The sequence shown here is derived from an EMBL/GenBank/DDBJ whole genome shotgun (WGS) entry which is preliminary data.</text>
</comment>
<dbReference type="EMBL" id="CAJMXA010003898">
    <property type="protein sequence ID" value="CAE6525766.1"/>
    <property type="molecule type" value="Genomic_DNA"/>
</dbReference>
<dbReference type="AlphaFoldDB" id="A0A8H3DKT0"/>
<accession>A0A8H3DKT0</accession>
<reference evidence="2" key="1">
    <citation type="submission" date="2021-01" db="EMBL/GenBank/DDBJ databases">
        <authorList>
            <person name="Kaushik A."/>
        </authorList>
    </citation>
    <scope>NUCLEOTIDE SEQUENCE</scope>
    <source>
        <strain evidence="2">AG6-10EEA</strain>
    </source>
</reference>
<name>A0A8H3DKT0_9AGAM</name>
<organism evidence="2 3">
    <name type="scientific">Rhizoctonia solani</name>
    <dbReference type="NCBI Taxonomy" id="456999"/>
    <lineage>
        <taxon>Eukaryota</taxon>
        <taxon>Fungi</taxon>
        <taxon>Dikarya</taxon>
        <taxon>Basidiomycota</taxon>
        <taxon>Agaricomycotina</taxon>
        <taxon>Agaricomycetes</taxon>
        <taxon>Cantharellales</taxon>
        <taxon>Ceratobasidiaceae</taxon>
        <taxon>Rhizoctonia</taxon>
    </lineage>
</organism>
<protein>
    <recommendedName>
        <fullName evidence="4">F-box domain-containing protein</fullName>
    </recommendedName>
</protein>
<evidence type="ECO:0008006" key="4">
    <source>
        <dbReference type="Google" id="ProtNLM"/>
    </source>
</evidence>
<gene>
    <name evidence="2" type="ORF">RDB_LOCUS159106</name>
</gene>
<sequence length="574" mass="63681">MPTTIRAIEKLPVEMLRQIFVLGEKMHRGPRAVELPHVGFQDSIVQVCRLWRDIAVATPELWTYIYISRPPPHPYAELYISRSGTLPLHIDFDTRAPSTKPARSLDDRQQAIQALETMTLVEQYGGNIDRWRSLIVHSESPLVVLAMVKLVTASPTPALQFLSLAWEANTNVAADQEGLLLEESIPLNFPYLAHGPERPRLRHVEAIGLTNFFVFGMQSPRVSNLTTFTFACPPTWSLPSHQQFSLLLSASPHLESLSIDMGSVDPKYFPFQLKPSQIASLQVHLPLLRSFSLSTAHLRKWCLQLLQMIDAPEVEYFSINTGSKFGISTPSSEGLYEYLARGRVDGVLQSDASIPDDISGAGPVFPLLKHLNVEPMMGVPDEIPAVLRIFPMVTDVTLGGHGILALSNQPDLVPNASHFTYIDDGSSALALAGFSRSRAVQRAISTLVVCTGRPRRVYEELGLVYKGDELGREGHYHLPGLVDHLTVRQVDRKPVNRKDDDDGVLTESNKDAYTDLVPEPDTDESAPTGELGEDEEQIGSSNGDQGTAGRVWGFPWISLTHGIFSFMKMAFRYL</sequence>
<evidence type="ECO:0000256" key="1">
    <source>
        <dbReference type="SAM" id="MobiDB-lite"/>
    </source>
</evidence>
<proteinExistence type="predicted"/>